<evidence type="ECO:0000256" key="1">
    <source>
        <dbReference type="SAM" id="MobiDB-lite"/>
    </source>
</evidence>
<dbReference type="InterPro" id="IPR038287">
    <property type="entry name" value="Cse2_sf"/>
</dbReference>
<organism evidence="2 3">
    <name type="scientific">Streptomyces castrisilvae</name>
    <dbReference type="NCBI Taxonomy" id="3033811"/>
    <lineage>
        <taxon>Bacteria</taxon>
        <taxon>Bacillati</taxon>
        <taxon>Actinomycetota</taxon>
        <taxon>Actinomycetes</taxon>
        <taxon>Kitasatosporales</taxon>
        <taxon>Streptomycetaceae</taxon>
        <taxon>Streptomyces</taxon>
    </lineage>
</organism>
<evidence type="ECO:0000313" key="3">
    <source>
        <dbReference type="Proteomes" id="UP001239522"/>
    </source>
</evidence>
<dbReference type="NCBIfam" id="TIGR02548">
    <property type="entry name" value="casB_cse2"/>
    <property type="match status" value="1"/>
</dbReference>
<reference evidence="2 3" key="1">
    <citation type="submission" date="2023-03" db="EMBL/GenBank/DDBJ databases">
        <title>Isolation and description of six Streptomyces strains from soil environments, able to metabolize different microbial glucans.</title>
        <authorList>
            <person name="Widen T."/>
            <person name="Larsbrink J."/>
        </authorList>
    </citation>
    <scope>NUCLEOTIDE SEQUENCE [LARGE SCALE GENOMIC DNA]</scope>
    <source>
        <strain evidence="2 3">Mut1</strain>
    </source>
</reference>
<proteinExistence type="predicted"/>
<sequence length="228" mass="25588">MTTTIIPLSPRKRVEELAAERIAVYQRGYLADESSAVAALARLRRGAGQKPERLPDLWNLVDTSPLHVRREDARELSETELEHAENALHTALTLWALHQQSRRDAGMHQRDGRGKPRGVGAAVRRMMKRDEIDEPLRKRLVRAGTAPDLPTLGQRLRDIVLLLRREQFSLDYALLAGQLYAWQWPDGPDHVRREWGRSFHAWQGEEPSDGHGPGGDEPAGGEQAAAGL</sequence>
<dbReference type="InterPro" id="IPR013382">
    <property type="entry name" value="CRISPR-assoc_prot_Cse2"/>
</dbReference>
<dbReference type="Pfam" id="PF09485">
    <property type="entry name" value="CRISPR_Cse2"/>
    <property type="match status" value="1"/>
</dbReference>
<feature type="region of interest" description="Disordered" evidence="1">
    <location>
        <begin position="201"/>
        <end position="228"/>
    </location>
</feature>
<protein>
    <submittedName>
        <fullName evidence="2">Type I-E CRISPR-associated protein Cse2/CasB</fullName>
    </submittedName>
</protein>
<dbReference type="CDD" id="cd09731">
    <property type="entry name" value="Cse2_I-E"/>
    <property type="match status" value="1"/>
</dbReference>
<dbReference type="EMBL" id="CP120997">
    <property type="protein sequence ID" value="WLQ35877.1"/>
    <property type="molecule type" value="Genomic_DNA"/>
</dbReference>
<keyword evidence="3" id="KW-1185">Reference proteome</keyword>
<dbReference type="Proteomes" id="UP001239522">
    <property type="component" value="Chromosome"/>
</dbReference>
<name>A0ABY9HP97_9ACTN</name>
<dbReference type="Gene3D" id="1.10.520.40">
    <property type="entry name" value="CRISPR-associated protein Cse2"/>
    <property type="match status" value="1"/>
</dbReference>
<dbReference type="RefSeq" id="WP_306056812.1">
    <property type="nucleotide sequence ID" value="NZ_CP120997.1"/>
</dbReference>
<gene>
    <name evidence="2" type="primary">casB</name>
    <name evidence="2" type="ORF">P8A18_21710</name>
</gene>
<evidence type="ECO:0000313" key="2">
    <source>
        <dbReference type="EMBL" id="WLQ35877.1"/>
    </source>
</evidence>
<accession>A0ABY9HP97</accession>